<gene>
    <name evidence="2" type="ORF">E3N88_40111</name>
</gene>
<dbReference type="Proteomes" id="UP000326396">
    <property type="component" value="Linkage Group LG9"/>
</dbReference>
<proteinExistence type="predicted"/>
<accession>A0A5N6LLU8</accession>
<dbReference type="AlphaFoldDB" id="A0A5N6LLU8"/>
<dbReference type="OrthoDB" id="1532320at2759"/>
<keyword evidence="1" id="KW-0175">Coiled coil</keyword>
<keyword evidence="3" id="KW-1185">Reference proteome</keyword>
<feature type="coiled-coil region" evidence="1">
    <location>
        <begin position="36"/>
        <end position="63"/>
    </location>
</feature>
<comment type="caution">
    <text evidence="2">The sequence shown here is derived from an EMBL/GenBank/DDBJ whole genome shotgun (WGS) entry which is preliminary data.</text>
</comment>
<evidence type="ECO:0000256" key="1">
    <source>
        <dbReference type="SAM" id="Coils"/>
    </source>
</evidence>
<organism evidence="2 3">
    <name type="scientific">Mikania micrantha</name>
    <name type="common">bitter vine</name>
    <dbReference type="NCBI Taxonomy" id="192012"/>
    <lineage>
        <taxon>Eukaryota</taxon>
        <taxon>Viridiplantae</taxon>
        <taxon>Streptophyta</taxon>
        <taxon>Embryophyta</taxon>
        <taxon>Tracheophyta</taxon>
        <taxon>Spermatophyta</taxon>
        <taxon>Magnoliopsida</taxon>
        <taxon>eudicotyledons</taxon>
        <taxon>Gunneridae</taxon>
        <taxon>Pentapetalae</taxon>
        <taxon>asterids</taxon>
        <taxon>campanulids</taxon>
        <taxon>Asterales</taxon>
        <taxon>Asteraceae</taxon>
        <taxon>Asteroideae</taxon>
        <taxon>Heliantheae alliance</taxon>
        <taxon>Eupatorieae</taxon>
        <taxon>Mikania</taxon>
    </lineage>
</organism>
<evidence type="ECO:0000313" key="3">
    <source>
        <dbReference type="Proteomes" id="UP000326396"/>
    </source>
</evidence>
<reference evidence="2 3" key="1">
    <citation type="submission" date="2019-05" db="EMBL/GenBank/DDBJ databases">
        <title>Mikania micrantha, genome provides insights into the molecular mechanism of rapid growth.</title>
        <authorList>
            <person name="Liu B."/>
        </authorList>
    </citation>
    <scope>NUCLEOTIDE SEQUENCE [LARGE SCALE GENOMIC DNA]</scope>
    <source>
        <strain evidence="2">NLD-2019</strain>
        <tissue evidence="2">Leaf</tissue>
    </source>
</reference>
<name>A0A5N6LLU8_9ASTR</name>
<sequence length="87" mass="10158">MEHTQFSMNFITKLPVVMAAIKERKKELSSMKLHLLMQLETDVMELENRLRVLNSEIDLLEHTASVMRMHLVKRGLLVVESADHEQD</sequence>
<dbReference type="EMBL" id="SZYD01000019">
    <property type="protein sequence ID" value="KAD2393134.1"/>
    <property type="molecule type" value="Genomic_DNA"/>
</dbReference>
<evidence type="ECO:0000313" key="2">
    <source>
        <dbReference type="EMBL" id="KAD2393134.1"/>
    </source>
</evidence>
<protein>
    <submittedName>
        <fullName evidence="2">Uncharacterized protein</fullName>
    </submittedName>
</protein>